<dbReference type="PROSITE" id="PS50113">
    <property type="entry name" value="PAC"/>
    <property type="match status" value="1"/>
</dbReference>
<organism evidence="7 8">
    <name type="scientific">Herbaspirillum robiniae</name>
    <dbReference type="NCBI Taxonomy" id="2014887"/>
    <lineage>
        <taxon>Bacteria</taxon>
        <taxon>Pseudomonadati</taxon>
        <taxon>Pseudomonadota</taxon>
        <taxon>Betaproteobacteria</taxon>
        <taxon>Burkholderiales</taxon>
        <taxon>Oxalobacteraceae</taxon>
        <taxon>Herbaspirillum</taxon>
    </lineage>
</organism>
<gene>
    <name evidence="7" type="ORF">CEJ42_05100</name>
</gene>
<keyword evidence="4" id="KW-0175">Coiled coil</keyword>
<name>A0A246WTL0_9BURK</name>
<dbReference type="InterPro" id="IPR013767">
    <property type="entry name" value="PAS_fold"/>
</dbReference>
<accession>A0A246WTL0</accession>
<feature type="domain" description="PAS" evidence="5">
    <location>
        <begin position="18"/>
        <end position="70"/>
    </location>
</feature>
<dbReference type="Pfam" id="PF07730">
    <property type="entry name" value="HisKA_3"/>
    <property type="match status" value="1"/>
</dbReference>
<dbReference type="SUPFAM" id="SSF55874">
    <property type="entry name" value="ATPase domain of HSP90 chaperone/DNA topoisomerase II/histidine kinase"/>
    <property type="match status" value="1"/>
</dbReference>
<dbReference type="SUPFAM" id="SSF55785">
    <property type="entry name" value="PYP-like sensor domain (PAS domain)"/>
    <property type="match status" value="1"/>
</dbReference>
<evidence type="ECO:0000313" key="7">
    <source>
        <dbReference type="EMBL" id="OWY30335.1"/>
    </source>
</evidence>
<reference evidence="7 8" key="1">
    <citation type="submission" date="2017-06" db="EMBL/GenBank/DDBJ databases">
        <title>Herbaspirillum phytohormonus sp. nov., isolated from the root nodule of Robinia pseudoacacia in lead-zinc mine.</title>
        <authorList>
            <person name="Fan M."/>
            <person name="Lin Y."/>
        </authorList>
    </citation>
    <scope>NUCLEOTIDE SEQUENCE [LARGE SCALE GENOMIC DNA]</scope>
    <source>
        <strain evidence="7 8">HZ10</strain>
    </source>
</reference>
<dbReference type="AlphaFoldDB" id="A0A246WTL0"/>
<sequence>MMPLISDVHSTGSDSDLLRDKLTLLLDSTGEGIYGIDLDGRCTFINRAGADMLGYRVEQVLGKNMHDLAHHSHEHGGHYPEEACPILMAFRKGESCRVDQEVFWRADGTSFPVEYSSYQIVDGGQVRGAVITFSDISKRRLAEEQLQRAKAELELRVAERTRELSAALRQVRQLSAHAHSVREDERTRIAREIHDELGSLLVALKLDVNWMAKRVDDREPVARKCEAMNRLIETAVDNVGRIITDLRPSILDHQGLIAALEWQVQEFSEATELPCEVEFDIAPEAFVPDGAKATAAFRIFQEMLSNVARHAQATQVRIAVRLTPAELAMEVEDNGVGAARDALEASTSYGVMGMRERALHFGGALVIAGARFAPDDGARGGPGTLVCLRLPLSSRN</sequence>
<dbReference type="InterPro" id="IPR050482">
    <property type="entry name" value="Sensor_HK_TwoCompSys"/>
</dbReference>
<dbReference type="Pfam" id="PF00989">
    <property type="entry name" value="PAS"/>
    <property type="match status" value="1"/>
</dbReference>
<dbReference type="InterPro" id="IPR035965">
    <property type="entry name" value="PAS-like_dom_sf"/>
</dbReference>
<dbReference type="Proteomes" id="UP000197596">
    <property type="component" value="Unassembled WGS sequence"/>
</dbReference>
<dbReference type="PROSITE" id="PS50112">
    <property type="entry name" value="PAS"/>
    <property type="match status" value="1"/>
</dbReference>
<evidence type="ECO:0000256" key="3">
    <source>
        <dbReference type="ARBA" id="ARBA00023012"/>
    </source>
</evidence>
<protein>
    <submittedName>
        <fullName evidence="7">Histidine kinase</fullName>
    </submittedName>
</protein>
<dbReference type="PANTHER" id="PTHR24421:SF59">
    <property type="entry name" value="OXYGEN SENSOR HISTIDINE KINASE NREB"/>
    <property type="match status" value="1"/>
</dbReference>
<dbReference type="RefSeq" id="WP_088750240.1">
    <property type="nucleotide sequence ID" value="NZ_CP193789.1"/>
</dbReference>
<keyword evidence="3" id="KW-0902">Two-component regulatory system</keyword>
<dbReference type="Gene3D" id="1.20.5.1930">
    <property type="match status" value="1"/>
</dbReference>
<dbReference type="NCBIfam" id="TIGR00229">
    <property type="entry name" value="sensory_box"/>
    <property type="match status" value="1"/>
</dbReference>
<feature type="coiled-coil region" evidence="4">
    <location>
        <begin position="139"/>
        <end position="170"/>
    </location>
</feature>
<evidence type="ECO:0000256" key="1">
    <source>
        <dbReference type="ARBA" id="ARBA00022679"/>
    </source>
</evidence>
<evidence type="ECO:0000313" key="8">
    <source>
        <dbReference type="Proteomes" id="UP000197596"/>
    </source>
</evidence>
<evidence type="ECO:0000259" key="6">
    <source>
        <dbReference type="PROSITE" id="PS50113"/>
    </source>
</evidence>
<dbReference type="GO" id="GO:0016020">
    <property type="term" value="C:membrane"/>
    <property type="evidence" value="ECO:0007669"/>
    <property type="project" value="InterPro"/>
</dbReference>
<dbReference type="SMART" id="SM00091">
    <property type="entry name" value="PAS"/>
    <property type="match status" value="1"/>
</dbReference>
<keyword evidence="1" id="KW-0808">Transferase</keyword>
<dbReference type="CDD" id="cd00130">
    <property type="entry name" value="PAS"/>
    <property type="match status" value="1"/>
</dbReference>
<feature type="domain" description="PAC" evidence="6">
    <location>
        <begin position="97"/>
        <end position="148"/>
    </location>
</feature>
<comment type="caution">
    <text evidence="7">The sequence shown here is derived from an EMBL/GenBank/DDBJ whole genome shotgun (WGS) entry which is preliminary data.</text>
</comment>
<dbReference type="InterPro" id="IPR036890">
    <property type="entry name" value="HATPase_C_sf"/>
</dbReference>
<keyword evidence="2 7" id="KW-0418">Kinase</keyword>
<dbReference type="Gene3D" id="3.30.565.10">
    <property type="entry name" value="Histidine kinase-like ATPase, C-terminal domain"/>
    <property type="match status" value="1"/>
</dbReference>
<dbReference type="InterPro" id="IPR000700">
    <property type="entry name" value="PAS-assoc_C"/>
</dbReference>
<dbReference type="GO" id="GO:0046983">
    <property type="term" value="F:protein dimerization activity"/>
    <property type="evidence" value="ECO:0007669"/>
    <property type="project" value="InterPro"/>
</dbReference>
<dbReference type="InterPro" id="IPR000014">
    <property type="entry name" value="PAS"/>
</dbReference>
<dbReference type="Gene3D" id="3.30.450.20">
    <property type="entry name" value="PAS domain"/>
    <property type="match status" value="1"/>
</dbReference>
<dbReference type="CDD" id="cd16917">
    <property type="entry name" value="HATPase_UhpB-NarQ-NarX-like"/>
    <property type="match status" value="1"/>
</dbReference>
<dbReference type="Pfam" id="PF02518">
    <property type="entry name" value="HATPase_c"/>
    <property type="match status" value="1"/>
</dbReference>
<dbReference type="PANTHER" id="PTHR24421">
    <property type="entry name" value="NITRATE/NITRITE SENSOR PROTEIN NARX-RELATED"/>
    <property type="match status" value="1"/>
</dbReference>
<dbReference type="EMBL" id="NJGU01000002">
    <property type="protein sequence ID" value="OWY30335.1"/>
    <property type="molecule type" value="Genomic_DNA"/>
</dbReference>
<evidence type="ECO:0000256" key="2">
    <source>
        <dbReference type="ARBA" id="ARBA00022777"/>
    </source>
</evidence>
<dbReference type="SMART" id="SM00387">
    <property type="entry name" value="HATPase_c"/>
    <property type="match status" value="1"/>
</dbReference>
<evidence type="ECO:0000256" key="4">
    <source>
        <dbReference type="SAM" id="Coils"/>
    </source>
</evidence>
<dbReference type="GO" id="GO:0000155">
    <property type="term" value="F:phosphorelay sensor kinase activity"/>
    <property type="evidence" value="ECO:0007669"/>
    <property type="project" value="InterPro"/>
</dbReference>
<dbReference type="GO" id="GO:0006355">
    <property type="term" value="P:regulation of DNA-templated transcription"/>
    <property type="evidence" value="ECO:0007669"/>
    <property type="project" value="InterPro"/>
</dbReference>
<evidence type="ECO:0000259" key="5">
    <source>
        <dbReference type="PROSITE" id="PS50112"/>
    </source>
</evidence>
<dbReference type="InterPro" id="IPR003594">
    <property type="entry name" value="HATPase_dom"/>
</dbReference>
<proteinExistence type="predicted"/>
<dbReference type="InterPro" id="IPR011712">
    <property type="entry name" value="Sig_transdc_His_kin_sub3_dim/P"/>
</dbReference>